<dbReference type="AlphaFoldDB" id="A0A814FGZ5"/>
<keyword evidence="5" id="KW-1185">Reference proteome</keyword>
<dbReference type="Proteomes" id="UP000663836">
    <property type="component" value="Unassembled WGS sequence"/>
</dbReference>
<evidence type="ECO:0000313" key="2">
    <source>
        <dbReference type="EMBL" id="CAF1064772.1"/>
    </source>
</evidence>
<name>A0A814FGZ5_9BILA</name>
<dbReference type="Pfam" id="PF14580">
    <property type="entry name" value="LRR_9"/>
    <property type="match status" value="1"/>
</dbReference>
<accession>A0A814FGZ5</accession>
<dbReference type="InterPro" id="IPR001611">
    <property type="entry name" value="Leu-rich_rpt"/>
</dbReference>
<dbReference type="InterPro" id="IPR032675">
    <property type="entry name" value="LRR_dom_sf"/>
</dbReference>
<dbReference type="PANTHER" id="PTHR46759:SF1">
    <property type="entry name" value="LEUCINE-RICH REPEAT-CONTAINING PROTEIN 72"/>
    <property type="match status" value="1"/>
</dbReference>
<evidence type="ECO:0000313" key="5">
    <source>
        <dbReference type="Proteomes" id="UP000663870"/>
    </source>
</evidence>
<reference evidence="1" key="1">
    <citation type="submission" date="2021-02" db="EMBL/GenBank/DDBJ databases">
        <authorList>
            <person name="Nowell W R."/>
        </authorList>
    </citation>
    <scope>NUCLEOTIDE SEQUENCE</scope>
</reference>
<proteinExistence type="predicted"/>
<sequence>MLRIKIDGDQEQGTILIDTLKLSEQKSGIKILTKKDVLTLYLNNRNIQSIPSLAIFPNLNCLSIDGNHLQDLEFIKTNFALAELYAGNNHISNIKGSLSQLKNLRILHLQNNQISNLNNLTYELRHLSALEDLNLFDNPVTFVHGYRSTIIDLLPKLRVLDRKAISNADRIRAFNDRHPDRKKVLNRIGFAYHLEPKQKQNSLEKITLYSSLPSVTKPTVQIKENNQNCQSHEQLLNEVIRNRALRRSLTEYSQFDWNKIPVGAEKRLMEAENAVTQPDVISIFFQ</sequence>
<dbReference type="SUPFAM" id="SSF52058">
    <property type="entry name" value="L domain-like"/>
    <property type="match status" value="1"/>
</dbReference>
<evidence type="ECO:0000313" key="3">
    <source>
        <dbReference type="EMBL" id="CAF3704367.1"/>
    </source>
</evidence>
<dbReference type="Gene3D" id="3.80.10.10">
    <property type="entry name" value="Ribonuclease Inhibitor"/>
    <property type="match status" value="1"/>
</dbReference>
<dbReference type="EMBL" id="CAJNOL010000438">
    <property type="protein sequence ID" value="CAF1064772.1"/>
    <property type="molecule type" value="Genomic_DNA"/>
</dbReference>
<gene>
    <name evidence="3" type="ORF">JBS370_LOCUS9716</name>
    <name evidence="2" type="ORF">JXQ802_LOCUS17363</name>
    <name evidence="1" type="ORF">PYM288_LOCUS13812</name>
</gene>
<comment type="caution">
    <text evidence="1">The sequence shown here is derived from an EMBL/GenBank/DDBJ whole genome shotgun (WGS) entry which is preliminary data.</text>
</comment>
<dbReference type="PANTHER" id="PTHR46759">
    <property type="entry name" value="LEUCINE-RICH REPEAT-CONTAINING PROTEIN 72"/>
    <property type="match status" value="1"/>
</dbReference>
<protein>
    <submittedName>
        <fullName evidence="1">Uncharacterized protein</fullName>
    </submittedName>
</protein>
<evidence type="ECO:0000313" key="4">
    <source>
        <dbReference type="Proteomes" id="UP000663854"/>
    </source>
</evidence>
<dbReference type="InterPro" id="IPR042655">
    <property type="entry name" value="LRC72"/>
</dbReference>
<dbReference type="Proteomes" id="UP000663854">
    <property type="component" value="Unassembled WGS sequence"/>
</dbReference>
<evidence type="ECO:0000313" key="1">
    <source>
        <dbReference type="EMBL" id="CAF0984916.1"/>
    </source>
</evidence>
<dbReference type="PROSITE" id="PS51450">
    <property type="entry name" value="LRR"/>
    <property type="match status" value="1"/>
</dbReference>
<organism evidence="1 4">
    <name type="scientific">Rotaria sordida</name>
    <dbReference type="NCBI Taxonomy" id="392033"/>
    <lineage>
        <taxon>Eukaryota</taxon>
        <taxon>Metazoa</taxon>
        <taxon>Spiralia</taxon>
        <taxon>Gnathifera</taxon>
        <taxon>Rotifera</taxon>
        <taxon>Eurotatoria</taxon>
        <taxon>Bdelloidea</taxon>
        <taxon>Philodinida</taxon>
        <taxon>Philodinidae</taxon>
        <taxon>Rotaria</taxon>
    </lineage>
</organism>
<dbReference type="Proteomes" id="UP000663870">
    <property type="component" value="Unassembled WGS sequence"/>
</dbReference>
<dbReference type="EMBL" id="CAJOBD010000672">
    <property type="protein sequence ID" value="CAF3704367.1"/>
    <property type="molecule type" value="Genomic_DNA"/>
</dbReference>
<dbReference type="EMBL" id="CAJNOH010000287">
    <property type="protein sequence ID" value="CAF0984916.1"/>
    <property type="molecule type" value="Genomic_DNA"/>
</dbReference>